<dbReference type="PANTHER" id="PTHR30163">
    <property type="entry name" value="MEMBRANE-BOUND LYTIC MUREIN TRANSGLYCOSYLASE B"/>
    <property type="match status" value="1"/>
</dbReference>
<dbReference type="Pfam" id="PF01471">
    <property type="entry name" value="PG_binding_1"/>
    <property type="match status" value="1"/>
</dbReference>
<dbReference type="InterPro" id="IPR011970">
    <property type="entry name" value="MltB_2"/>
</dbReference>
<comment type="caution">
    <text evidence="3">The sequence shown here is derived from an EMBL/GenBank/DDBJ whole genome shotgun (WGS) entry which is preliminary data.</text>
</comment>
<dbReference type="InterPro" id="IPR036365">
    <property type="entry name" value="PGBD-like_sf"/>
</dbReference>
<proteinExistence type="predicted"/>
<name>A0ABX1QLC3_9PROT</name>
<protein>
    <submittedName>
        <fullName evidence="3">Lytic murein transglycosylase</fullName>
    </submittedName>
</protein>
<reference evidence="3 4" key="1">
    <citation type="journal article" date="2020" name="Curr. Microbiol.">
        <title>Tepidiphilus baoligensis sp. nov., a Novel Bacterium of the Family Hydrogenophilaceae Isolated from an Oil Reservoir.</title>
        <authorList>
            <person name="Zhang X."/>
            <person name="Wang G."/>
            <person name="Ma X."/>
            <person name="Yu J."/>
            <person name="You J."/>
            <person name="Xue Y."/>
            <person name="Ma Y."/>
        </authorList>
    </citation>
    <scope>NUCLEOTIDE SEQUENCE [LARGE SCALE GENOMIC DNA]</scope>
    <source>
        <strain evidence="3 4">B18-69</strain>
    </source>
</reference>
<dbReference type="CDD" id="cd13399">
    <property type="entry name" value="Slt35-like"/>
    <property type="match status" value="1"/>
</dbReference>
<dbReference type="Gene3D" id="1.10.101.10">
    <property type="entry name" value="PGBD-like superfamily/PGBD"/>
    <property type="match status" value="1"/>
</dbReference>
<dbReference type="InterPro" id="IPR031304">
    <property type="entry name" value="SLT_2"/>
</dbReference>
<dbReference type="Gene3D" id="1.10.530.10">
    <property type="match status" value="1"/>
</dbReference>
<evidence type="ECO:0000259" key="1">
    <source>
        <dbReference type="Pfam" id="PF01471"/>
    </source>
</evidence>
<dbReference type="Proteomes" id="UP000669605">
    <property type="component" value="Unassembled WGS sequence"/>
</dbReference>
<dbReference type="InterPro" id="IPR043426">
    <property type="entry name" value="MltB-like"/>
</dbReference>
<dbReference type="SUPFAM" id="SSF47090">
    <property type="entry name" value="PGBD-like"/>
    <property type="match status" value="1"/>
</dbReference>
<feature type="domain" description="Peptidoglycan binding-like" evidence="1">
    <location>
        <begin position="348"/>
        <end position="388"/>
    </location>
</feature>
<feature type="domain" description="Transglycosylase SLT" evidence="2">
    <location>
        <begin position="26"/>
        <end position="316"/>
    </location>
</feature>
<dbReference type="InterPro" id="IPR002477">
    <property type="entry name" value="Peptidoglycan-bd-like"/>
</dbReference>
<sequence length="417" mass="46657">MPLLLSLPVAGANAQSSYPALSEDEFRACLERLAPEAEQRGIPADRFLSLIADLSPDPSVIARLDRQPEFVTPIWQYLANLVDARRIQTAQEKLRENEGLLRYVEATYDVDAELIVAFWAVESNFGQNLGRDDLLQSLATLSCFGRRQSYFRSEFLTVVNILERGDTGQTRLRGSWAGAFGQTQFMPSTFERYAVDFDGDGKRDLYRSLPDIFASTANFLKQAGWRRGEPWAIEVVLPPTFDAKLAGRTKKRPTNEWFAMGLSRADGKPWPRTLPEKAALLLPAGRQGPALLAFPNYDAIFRYNAAESYALAIGLLYDALKDPMKAARFDPKQPFVQPWPTDDPPLTRSETMELQERLSALGYDPGVIDGVAGTQTREALTRFQQECGNQAFEADGWPGTKALEQVRQFEGGCEQTR</sequence>
<dbReference type="InterPro" id="IPR023346">
    <property type="entry name" value="Lysozyme-like_dom_sf"/>
</dbReference>
<dbReference type="PANTHER" id="PTHR30163:SF10">
    <property type="entry name" value="TRANSGLYCOLASE-RELATED"/>
    <property type="match status" value="1"/>
</dbReference>
<keyword evidence="4" id="KW-1185">Reference proteome</keyword>
<dbReference type="Pfam" id="PF13406">
    <property type="entry name" value="SLT_2"/>
    <property type="match status" value="1"/>
</dbReference>
<evidence type="ECO:0000313" key="4">
    <source>
        <dbReference type="Proteomes" id="UP000669605"/>
    </source>
</evidence>
<gene>
    <name evidence="3" type="ORF">GV368_06470</name>
</gene>
<evidence type="ECO:0000259" key="2">
    <source>
        <dbReference type="Pfam" id="PF13406"/>
    </source>
</evidence>
<dbReference type="InterPro" id="IPR036366">
    <property type="entry name" value="PGBDSf"/>
</dbReference>
<dbReference type="SUPFAM" id="SSF53955">
    <property type="entry name" value="Lysozyme-like"/>
    <property type="match status" value="1"/>
</dbReference>
<organism evidence="3 4">
    <name type="scientific">Tepidiphilus baoligensis</name>
    <dbReference type="NCBI Taxonomy" id="2698687"/>
    <lineage>
        <taxon>Bacteria</taxon>
        <taxon>Pseudomonadati</taxon>
        <taxon>Pseudomonadota</taxon>
        <taxon>Hydrogenophilia</taxon>
        <taxon>Hydrogenophilales</taxon>
        <taxon>Hydrogenophilaceae</taxon>
        <taxon>Tepidiphilus</taxon>
    </lineage>
</organism>
<dbReference type="EMBL" id="JAAAUB010000007">
    <property type="protein sequence ID" value="NMH16748.1"/>
    <property type="molecule type" value="Genomic_DNA"/>
</dbReference>
<evidence type="ECO:0000313" key="3">
    <source>
        <dbReference type="EMBL" id="NMH16748.1"/>
    </source>
</evidence>
<accession>A0ABX1QLC3</accession>
<dbReference type="NCBIfam" id="TIGR02283">
    <property type="entry name" value="MltB_2"/>
    <property type="match status" value="1"/>
</dbReference>
<dbReference type="Gene3D" id="1.10.8.350">
    <property type="entry name" value="Bacterial muramidase"/>
    <property type="match status" value="1"/>
</dbReference>